<dbReference type="EMBL" id="FZOK01000007">
    <property type="protein sequence ID" value="SNS31439.1"/>
    <property type="molecule type" value="Genomic_DNA"/>
</dbReference>
<dbReference type="AlphaFoldDB" id="A0A239DGH3"/>
<evidence type="ECO:0000313" key="1">
    <source>
        <dbReference type="EMBL" id="SNS31439.1"/>
    </source>
</evidence>
<reference evidence="2" key="1">
    <citation type="submission" date="2017-06" db="EMBL/GenBank/DDBJ databases">
        <authorList>
            <person name="Varghese N."/>
            <person name="Submissions S."/>
        </authorList>
    </citation>
    <scope>NUCLEOTIDE SEQUENCE [LARGE SCALE GENOMIC DNA]</scope>
    <source>
        <strain evidence="2">5C</strain>
    </source>
</reference>
<dbReference type="InterPro" id="IPR046525">
    <property type="entry name" value="DUF6702"/>
</dbReference>
<accession>A0A239DGH3</accession>
<sequence length="162" mass="19212">MVYNYIFILILGWKVLAHPFYISLTDIRYNKTEKSIEIAQKIFWDDLEVGLSRTFDTKVDFINPNSPSRLEDMIKKYLLTHNQITINGKRVKLDYLGYEIEEDAAWFYLEGKEVEIPMTVEINNSLLVKEFAEQQNLINFYIDRKPKSLILYKDRTSGLLKF</sequence>
<dbReference type="Pfam" id="PF20420">
    <property type="entry name" value="DUF6702"/>
    <property type="match status" value="1"/>
</dbReference>
<evidence type="ECO:0000313" key="2">
    <source>
        <dbReference type="Proteomes" id="UP000198480"/>
    </source>
</evidence>
<protein>
    <recommendedName>
        <fullName evidence="3">Peptidase E</fullName>
    </recommendedName>
</protein>
<dbReference type="RefSeq" id="WP_089239946.1">
    <property type="nucleotide sequence ID" value="NZ_FZOK01000007.1"/>
</dbReference>
<evidence type="ECO:0008006" key="3">
    <source>
        <dbReference type="Google" id="ProtNLM"/>
    </source>
</evidence>
<dbReference type="OrthoDB" id="5735516at2"/>
<name>A0A239DGH3_9BACT</name>
<keyword evidence="2" id="KW-1185">Reference proteome</keyword>
<organism evidence="1 2">
    <name type="scientific">Belliella buryatensis</name>
    <dbReference type="NCBI Taxonomy" id="1500549"/>
    <lineage>
        <taxon>Bacteria</taxon>
        <taxon>Pseudomonadati</taxon>
        <taxon>Bacteroidota</taxon>
        <taxon>Cytophagia</taxon>
        <taxon>Cytophagales</taxon>
        <taxon>Cyclobacteriaceae</taxon>
        <taxon>Belliella</taxon>
    </lineage>
</organism>
<gene>
    <name evidence="1" type="ORF">SAMN06295967_10743</name>
</gene>
<proteinExistence type="predicted"/>
<dbReference type="Proteomes" id="UP000198480">
    <property type="component" value="Unassembled WGS sequence"/>
</dbReference>